<name>A0A7W9FXY8_9ACTN</name>
<sequence>MTCPRLPVDDDHGSWYFAVQVRGLDEQRQGGYTDSEEAHAAGRALAVADRDGAGAGCTLGQWLARWPAS</sequence>
<comment type="caution">
    <text evidence="1">The sequence shown here is derived from an EMBL/GenBank/DDBJ whole genome shotgun (WGS) entry which is preliminary data.</text>
</comment>
<protein>
    <submittedName>
        <fullName evidence="1">Uncharacterized protein</fullName>
    </submittedName>
</protein>
<reference evidence="1 2" key="1">
    <citation type="submission" date="2020-08" db="EMBL/GenBank/DDBJ databases">
        <title>Sequencing the genomes of 1000 actinobacteria strains.</title>
        <authorList>
            <person name="Klenk H.-P."/>
        </authorList>
    </citation>
    <scope>NUCLEOTIDE SEQUENCE [LARGE SCALE GENOMIC DNA]</scope>
    <source>
        <strain evidence="1 2">DSM 45507</strain>
    </source>
</reference>
<evidence type="ECO:0000313" key="2">
    <source>
        <dbReference type="Proteomes" id="UP000579153"/>
    </source>
</evidence>
<proteinExistence type="predicted"/>
<evidence type="ECO:0000313" key="1">
    <source>
        <dbReference type="EMBL" id="MBB5773610.1"/>
    </source>
</evidence>
<keyword evidence="2" id="KW-1185">Reference proteome</keyword>
<organism evidence="1 2">
    <name type="scientific">Nonomuraea jabiensis</name>
    <dbReference type="NCBI Taxonomy" id="882448"/>
    <lineage>
        <taxon>Bacteria</taxon>
        <taxon>Bacillati</taxon>
        <taxon>Actinomycetota</taxon>
        <taxon>Actinomycetes</taxon>
        <taxon>Streptosporangiales</taxon>
        <taxon>Streptosporangiaceae</taxon>
        <taxon>Nonomuraea</taxon>
    </lineage>
</organism>
<dbReference type="AlphaFoldDB" id="A0A7W9FXY8"/>
<dbReference type="Proteomes" id="UP000579153">
    <property type="component" value="Unassembled WGS sequence"/>
</dbReference>
<gene>
    <name evidence="1" type="ORF">HD596_000366</name>
</gene>
<dbReference type="RefSeq" id="WP_185067571.1">
    <property type="nucleotide sequence ID" value="NZ_JACHMB010000001.1"/>
</dbReference>
<accession>A0A7W9FXY8</accession>
<dbReference type="EMBL" id="JACHMB010000001">
    <property type="protein sequence ID" value="MBB5773610.1"/>
    <property type="molecule type" value="Genomic_DNA"/>
</dbReference>